<sequence>MFHASAGAVDNAGGNGIAYVMVELDKEIVYDWGASPYLFIGRDTYGLDTFADRSPESGDYSRVVSSLTAAGTYEVRSAQVIDLSGNTTAYSRDQLAALGFDTGFKITGSQGDTIKPVLKGLQVPTYLDLSKGTQPYAFTAQAGDEGGAGVRQVWVYLDRSFVTPDRAKQGILFLNSTPEEDDFDDATPGSAVQFEQIMPTTPHGAYNISTVWVEDGAGNRATYDVDQLRDMGIATRFQAGDGTTLKPPTAVATMRLDGDNVIVTMSAQAWKSADGQANISLTYDPARMHYLGATAPGAGILGGEANSSTDAGYVSTWIYGHTTDSPEVVSMTFKLLDTRSNVSFNLDGFSIGTQKQTFRGGELLKFQHGGAGDDLLRGGLGNDATDGGAGYDTVRYAMSSSGIEITRSANGFTVTDGKGVYDDLLNVEVIAFTDRAIAYDPEGTAGDIFRLYQAAFDRTPDKPGLGYWIDKAEHGASLRSIAAGFMQSAEFKNMYGTGGPDSVFLEKLYQHALHRAPDEEGMLYWQHQLHRGATRVDLLLSFADSPENHAQVIGSIRDGIDYVPIA</sequence>
<dbReference type="Gene3D" id="1.10.3130.20">
    <property type="entry name" value="Phycobilisome linker domain"/>
    <property type="match status" value="1"/>
</dbReference>
<dbReference type="Pfam" id="PF13946">
    <property type="entry name" value="DUF4214"/>
    <property type="match status" value="1"/>
</dbReference>
<dbReference type="Proteomes" id="UP000321323">
    <property type="component" value="Chromosome"/>
</dbReference>
<organism evidence="2 3">
    <name type="scientific">[Empedobacter] haloabium</name>
    <dbReference type="NCBI Taxonomy" id="592317"/>
    <lineage>
        <taxon>Bacteria</taxon>
        <taxon>Pseudomonadati</taxon>
        <taxon>Pseudomonadota</taxon>
        <taxon>Betaproteobacteria</taxon>
        <taxon>Burkholderiales</taxon>
        <taxon>Oxalobacteraceae</taxon>
        <taxon>Telluria group</taxon>
        <taxon>Telluria group incertae sedis</taxon>
    </lineage>
</organism>
<name>A0ABZ1UNB0_9BURK</name>
<accession>A0ABZ1UNB0</accession>
<protein>
    <submittedName>
        <fullName evidence="2">DUF4214 domain-containing protein</fullName>
    </submittedName>
</protein>
<dbReference type="InterPro" id="IPR038255">
    <property type="entry name" value="PBS_linker_sf"/>
</dbReference>
<dbReference type="InterPro" id="IPR011049">
    <property type="entry name" value="Serralysin-like_metalloprot_C"/>
</dbReference>
<dbReference type="EMBL" id="CP136508">
    <property type="protein sequence ID" value="WUR14183.1"/>
    <property type="molecule type" value="Genomic_DNA"/>
</dbReference>
<gene>
    <name evidence="2" type="ORF">E7V67_003515</name>
</gene>
<feature type="domain" description="DUF4214" evidence="1">
    <location>
        <begin position="482"/>
        <end position="551"/>
    </location>
</feature>
<evidence type="ECO:0000313" key="2">
    <source>
        <dbReference type="EMBL" id="WUR14183.1"/>
    </source>
</evidence>
<dbReference type="SUPFAM" id="SSF51120">
    <property type="entry name" value="beta-Roll"/>
    <property type="match status" value="1"/>
</dbReference>
<evidence type="ECO:0000259" key="1">
    <source>
        <dbReference type="Pfam" id="PF13946"/>
    </source>
</evidence>
<reference evidence="2 3" key="1">
    <citation type="journal article" date="2019" name="Int. J. Syst. Evol. Microbiol.">
        <title>The Draft Whole-Genome Sequence of the Antibiotic Producer Empedobacter haloabium ATCC 31962 Provides Indications for Its Taxonomic Reclassification.</title>
        <authorList>
            <person name="Miess H."/>
            <person name="Arlt P."/>
            <person name="Apel A.K."/>
            <person name="Weber T."/>
            <person name="Nieselt K."/>
            <person name="Hanssen F."/>
            <person name="Czemmel S."/>
            <person name="Nahnsen S."/>
            <person name="Gross H."/>
        </authorList>
    </citation>
    <scope>NUCLEOTIDE SEQUENCE [LARGE SCALE GENOMIC DNA]</scope>
    <source>
        <strain evidence="2 3">ATCC 31962</strain>
    </source>
</reference>
<keyword evidence="3" id="KW-1185">Reference proteome</keyword>
<dbReference type="InterPro" id="IPR025282">
    <property type="entry name" value="DUF4214"/>
</dbReference>
<evidence type="ECO:0000313" key="3">
    <source>
        <dbReference type="Proteomes" id="UP000321323"/>
    </source>
</evidence>
<proteinExistence type="predicted"/>